<dbReference type="AlphaFoldDB" id="A0A4Z0M0Z2"/>
<reference evidence="2 3" key="1">
    <citation type="submission" date="2019-04" db="EMBL/GenBank/DDBJ databases">
        <title>Taxonomy of novel Haliea sp. from mangrove soil of West Coast of India.</title>
        <authorList>
            <person name="Verma A."/>
            <person name="Kumar P."/>
            <person name="Krishnamurthi S."/>
        </authorList>
    </citation>
    <scope>NUCLEOTIDE SEQUENCE [LARGE SCALE GENOMIC DNA]</scope>
    <source>
        <strain evidence="2 3">SAOS-164</strain>
    </source>
</reference>
<dbReference type="Pfam" id="PF05099">
    <property type="entry name" value="TerB"/>
    <property type="match status" value="1"/>
</dbReference>
<evidence type="ECO:0000313" key="3">
    <source>
        <dbReference type="Proteomes" id="UP000298050"/>
    </source>
</evidence>
<feature type="domain" description="Co-chaperone DjlA N-terminal" evidence="1">
    <location>
        <begin position="47"/>
        <end position="155"/>
    </location>
</feature>
<keyword evidence="3" id="KW-1185">Reference proteome</keyword>
<evidence type="ECO:0000313" key="2">
    <source>
        <dbReference type="EMBL" id="TGD73038.1"/>
    </source>
</evidence>
<name>A0A4Z0M0Z2_9GAMM</name>
<dbReference type="Proteomes" id="UP000298050">
    <property type="component" value="Unassembled WGS sequence"/>
</dbReference>
<dbReference type="RefSeq" id="WP_135444265.1">
    <property type="nucleotide sequence ID" value="NZ_SRLE01000008.1"/>
</dbReference>
<accession>A0A4Z0M0Z2</accession>
<gene>
    <name evidence="2" type="ORF">E4634_12200</name>
</gene>
<comment type="caution">
    <text evidence="2">The sequence shown here is derived from an EMBL/GenBank/DDBJ whole genome shotgun (WGS) entry which is preliminary data.</text>
</comment>
<sequence length="167" mass="17648">MTLTINTDVIRRLRDALLAEAATGAGAQDAHPHRDAALARVAPFAETMYLVMIADGRSAPQEIAAVRGAVRLLTRDLLEDADLDRLLDACAAAASERGAEVMLQVLGGRLCANRGDRETAFTLAAAVALADDEVTDSERALVGDVAEWYGVSSKRARELLGAMQSTG</sequence>
<organism evidence="2 3">
    <name type="scientific">Mangrovimicrobium sediminis</name>
    <dbReference type="NCBI Taxonomy" id="2562682"/>
    <lineage>
        <taxon>Bacteria</taxon>
        <taxon>Pseudomonadati</taxon>
        <taxon>Pseudomonadota</taxon>
        <taxon>Gammaproteobacteria</taxon>
        <taxon>Cellvibrionales</taxon>
        <taxon>Halieaceae</taxon>
        <taxon>Mangrovimicrobium</taxon>
    </lineage>
</organism>
<dbReference type="InterPro" id="IPR007791">
    <property type="entry name" value="DjlA_N"/>
</dbReference>
<dbReference type="Gene3D" id="1.10.3680.10">
    <property type="entry name" value="TerB-like"/>
    <property type="match status" value="1"/>
</dbReference>
<evidence type="ECO:0000259" key="1">
    <source>
        <dbReference type="Pfam" id="PF05099"/>
    </source>
</evidence>
<dbReference type="EMBL" id="SRLE01000008">
    <property type="protein sequence ID" value="TGD73038.1"/>
    <property type="molecule type" value="Genomic_DNA"/>
</dbReference>
<proteinExistence type="predicted"/>
<dbReference type="SUPFAM" id="SSF158682">
    <property type="entry name" value="TerB-like"/>
    <property type="match status" value="1"/>
</dbReference>
<protein>
    <recommendedName>
        <fullName evidence="1">Co-chaperone DjlA N-terminal domain-containing protein</fullName>
    </recommendedName>
</protein>
<dbReference type="InterPro" id="IPR029024">
    <property type="entry name" value="TerB-like"/>
</dbReference>
<dbReference type="OrthoDB" id="9880068at2"/>